<dbReference type="PANTHER" id="PTHR13947:SF37">
    <property type="entry name" value="LD18367P"/>
    <property type="match status" value="1"/>
</dbReference>
<name>A0ABT7SKD3_9CELL</name>
<reference evidence="3 4" key="1">
    <citation type="submission" date="2023-06" db="EMBL/GenBank/DDBJ databases">
        <title>Cellulomonas sp. MW4 Whole genome sequence.</title>
        <authorList>
            <person name="Park S."/>
        </authorList>
    </citation>
    <scope>NUCLEOTIDE SEQUENCE [LARGE SCALE GENOMIC DNA]</scope>
    <source>
        <strain evidence="3 4">MW4</strain>
    </source>
</reference>
<evidence type="ECO:0000313" key="3">
    <source>
        <dbReference type="EMBL" id="MDM7856638.1"/>
    </source>
</evidence>
<dbReference type="InterPro" id="IPR000182">
    <property type="entry name" value="GNAT_dom"/>
</dbReference>
<sequence length="171" mass="19149">MTDDAPRHDGTDDVVIRPADRPGDLGWMVLANAETYAEQFGWDGDYEALVARIVADFAARHDVQRERAWIAELDGRRVGCVLCVDAGGERAQLRILLVTPDGRGRRVGSRLVEEVTGFARERGYVKVVLWTNSVLETARHLYERAGFTLVDESPHRSFGVDLVGQNWELTL</sequence>
<dbReference type="InterPro" id="IPR016181">
    <property type="entry name" value="Acyl_CoA_acyltransferase"/>
</dbReference>
<organism evidence="3 4">
    <name type="scientific">Cellulomonas alba</name>
    <dbReference type="NCBI Taxonomy" id="3053467"/>
    <lineage>
        <taxon>Bacteria</taxon>
        <taxon>Bacillati</taxon>
        <taxon>Actinomycetota</taxon>
        <taxon>Actinomycetes</taxon>
        <taxon>Micrococcales</taxon>
        <taxon>Cellulomonadaceae</taxon>
        <taxon>Cellulomonas</taxon>
    </lineage>
</organism>
<dbReference type="PANTHER" id="PTHR13947">
    <property type="entry name" value="GNAT FAMILY N-ACETYLTRANSFERASE"/>
    <property type="match status" value="1"/>
</dbReference>
<comment type="caution">
    <text evidence="3">The sequence shown here is derived from an EMBL/GenBank/DDBJ whole genome shotgun (WGS) entry which is preliminary data.</text>
</comment>
<feature type="domain" description="N-acetyltransferase" evidence="2">
    <location>
        <begin position="14"/>
        <end position="171"/>
    </location>
</feature>
<evidence type="ECO:0000256" key="1">
    <source>
        <dbReference type="ARBA" id="ARBA00022679"/>
    </source>
</evidence>
<accession>A0ABT7SKD3</accession>
<dbReference type="Gene3D" id="3.40.630.30">
    <property type="match status" value="1"/>
</dbReference>
<protein>
    <submittedName>
        <fullName evidence="3">GNAT family N-acetyltransferase</fullName>
    </submittedName>
</protein>
<dbReference type="PROSITE" id="PS51186">
    <property type="entry name" value="GNAT"/>
    <property type="match status" value="1"/>
</dbReference>
<dbReference type="EMBL" id="JAUCGQ010000004">
    <property type="protein sequence ID" value="MDM7856638.1"/>
    <property type="molecule type" value="Genomic_DNA"/>
</dbReference>
<evidence type="ECO:0000259" key="2">
    <source>
        <dbReference type="PROSITE" id="PS51186"/>
    </source>
</evidence>
<proteinExistence type="predicted"/>
<keyword evidence="1" id="KW-0808">Transferase</keyword>
<evidence type="ECO:0000313" key="4">
    <source>
        <dbReference type="Proteomes" id="UP001529338"/>
    </source>
</evidence>
<dbReference type="CDD" id="cd04301">
    <property type="entry name" value="NAT_SF"/>
    <property type="match status" value="1"/>
</dbReference>
<keyword evidence="4" id="KW-1185">Reference proteome</keyword>
<dbReference type="Pfam" id="PF00583">
    <property type="entry name" value="Acetyltransf_1"/>
    <property type="match status" value="1"/>
</dbReference>
<dbReference type="Proteomes" id="UP001529338">
    <property type="component" value="Unassembled WGS sequence"/>
</dbReference>
<dbReference type="RefSeq" id="WP_289456912.1">
    <property type="nucleotide sequence ID" value="NZ_JAUCGQ010000004.1"/>
</dbReference>
<dbReference type="SUPFAM" id="SSF55729">
    <property type="entry name" value="Acyl-CoA N-acyltransferases (Nat)"/>
    <property type="match status" value="1"/>
</dbReference>
<gene>
    <name evidence="3" type="ORF">QRT04_16990</name>
</gene>
<dbReference type="InterPro" id="IPR050769">
    <property type="entry name" value="NAT_camello-type"/>
</dbReference>